<dbReference type="Pfam" id="PF01535">
    <property type="entry name" value="PPR"/>
    <property type="match status" value="1"/>
</dbReference>
<organism evidence="2 3">
    <name type="scientific">Thalictrum thalictroides</name>
    <name type="common">Rue-anemone</name>
    <name type="synonym">Anemone thalictroides</name>
    <dbReference type="NCBI Taxonomy" id="46969"/>
    <lineage>
        <taxon>Eukaryota</taxon>
        <taxon>Viridiplantae</taxon>
        <taxon>Streptophyta</taxon>
        <taxon>Embryophyta</taxon>
        <taxon>Tracheophyta</taxon>
        <taxon>Spermatophyta</taxon>
        <taxon>Magnoliopsida</taxon>
        <taxon>Ranunculales</taxon>
        <taxon>Ranunculaceae</taxon>
        <taxon>Thalictroideae</taxon>
        <taxon>Thalictrum</taxon>
    </lineage>
</organism>
<accession>A0A7J6VTW0</accession>
<reference evidence="2 3" key="1">
    <citation type="submission" date="2020-06" db="EMBL/GenBank/DDBJ databases">
        <title>Transcriptomic and genomic resources for Thalictrum thalictroides and T. hernandezii: Facilitating candidate gene discovery in an emerging model plant lineage.</title>
        <authorList>
            <person name="Arias T."/>
            <person name="Riano-Pachon D.M."/>
            <person name="Di Stilio V.S."/>
        </authorList>
    </citation>
    <scope>NUCLEOTIDE SEQUENCE [LARGE SCALE GENOMIC DNA]</scope>
    <source>
        <strain evidence="3">cv. WT478/WT964</strain>
        <tissue evidence="2">Leaves</tissue>
    </source>
</reference>
<dbReference type="Proteomes" id="UP000554482">
    <property type="component" value="Unassembled WGS sequence"/>
</dbReference>
<dbReference type="InterPro" id="IPR046960">
    <property type="entry name" value="PPR_At4g14850-like_plant"/>
</dbReference>
<keyword evidence="3" id="KW-1185">Reference proteome</keyword>
<sequence>MKVREIHAHALKVGFGAVNNALIAYYTKCCKLDDVVRLFERMLQKDVITWTVARFTSSETISRDVEKRDGDKALVVWSEVNRMGLKPDPFTLAYLILSAYRHTKSNLFDNCLDLFHFMTSKYDIARFRLWSIMLSYRLLDLL</sequence>
<evidence type="ECO:0000313" key="3">
    <source>
        <dbReference type="Proteomes" id="UP000554482"/>
    </source>
</evidence>
<gene>
    <name evidence="2" type="ORF">FRX31_022259</name>
</gene>
<dbReference type="Gene3D" id="1.25.40.10">
    <property type="entry name" value="Tetratricopeptide repeat domain"/>
    <property type="match status" value="1"/>
</dbReference>
<evidence type="ECO:0000313" key="2">
    <source>
        <dbReference type="EMBL" id="KAF5188157.1"/>
    </source>
</evidence>
<keyword evidence="1" id="KW-0677">Repeat</keyword>
<dbReference type="NCBIfam" id="TIGR00756">
    <property type="entry name" value="PPR"/>
    <property type="match status" value="1"/>
</dbReference>
<protein>
    <submittedName>
        <fullName evidence="2">Pentatricopeptide repeat-containing protein</fullName>
    </submittedName>
</protein>
<proteinExistence type="predicted"/>
<comment type="caution">
    <text evidence="2">The sequence shown here is derived from an EMBL/GenBank/DDBJ whole genome shotgun (WGS) entry which is preliminary data.</text>
</comment>
<dbReference type="GO" id="GO:0009451">
    <property type="term" value="P:RNA modification"/>
    <property type="evidence" value="ECO:0007669"/>
    <property type="project" value="InterPro"/>
</dbReference>
<name>A0A7J6VTW0_THATH</name>
<dbReference type="OrthoDB" id="185373at2759"/>
<dbReference type="InterPro" id="IPR002885">
    <property type="entry name" value="PPR_rpt"/>
</dbReference>
<dbReference type="InterPro" id="IPR011990">
    <property type="entry name" value="TPR-like_helical_dom_sf"/>
</dbReference>
<evidence type="ECO:0000256" key="1">
    <source>
        <dbReference type="ARBA" id="ARBA00022737"/>
    </source>
</evidence>
<dbReference type="GO" id="GO:0003723">
    <property type="term" value="F:RNA binding"/>
    <property type="evidence" value="ECO:0007669"/>
    <property type="project" value="InterPro"/>
</dbReference>
<dbReference type="PANTHER" id="PTHR47926">
    <property type="entry name" value="PENTATRICOPEPTIDE REPEAT-CONTAINING PROTEIN"/>
    <property type="match status" value="1"/>
</dbReference>
<dbReference type="EMBL" id="JABWDY010027122">
    <property type="protein sequence ID" value="KAF5188157.1"/>
    <property type="molecule type" value="Genomic_DNA"/>
</dbReference>
<dbReference type="AlphaFoldDB" id="A0A7J6VTW0"/>
<dbReference type="PANTHER" id="PTHR47926:SF512">
    <property type="entry name" value="REPEAT (PPR) SUPERFAMILY PROTEIN, PUTATIVE-RELATED"/>
    <property type="match status" value="1"/>
</dbReference>